<keyword evidence="1" id="KW-0472">Membrane</keyword>
<dbReference type="Proteomes" id="UP001143543">
    <property type="component" value="Unassembled WGS sequence"/>
</dbReference>
<sequence length="639" mass="74255">MVQMTMLFAQSKKQIQKSEKYRTYEIATDTLTKLKTILSFSKVDYLPNKDLVDDFMDNVVANLHEGTDEYLYYNFVKGHLYRLQENYVNSVQYLSKVVEDSSKLSSVELIKVYAQLFKGYQASSNYGASLYYFNKLKGVRDTLDPKSVAYSDLVNYNINEENVFYRLGMYSEAISILRPKYFNEYVKENRDEYLLLGAANNLGLYYLQVEKMDSAAIFFRRSLSHLNKLDETDKRASVHLMALIKGNLGEAYYHLGNIDVAIRFLEEDVDYNSDYEPINVAWSSLLLVKCYLQKENFTKALSYLELYKTLDFDHAGYAKLDKEYYILLSEYYSARNNYKSSYEYLRKANRISDSLDEVKSSNSFIESKIAFIVSLKEDEIKNKEQELAALKLADVSENDIYEDLKNKYRNAFIGLVILAILVFISCIVVAKTNKHNKLLVKQNKEVDQHLLINTNKVEKLQEYYIDINRCVAIYINLLSEVFFDENKSVYKASAYKTRMSFLFTIQRILSVRGVDSVSINEVFGKVISAVWLEAKKPQVFITNIALSEYEFIAISMLIFELHKKYLGIPSNLEESSVQISIVNLDDSRKLTYVDKTISDDISFSEEEMYRNEMIKGLTKLMKGYHKITLKEGLNFELIF</sequence>
<dbReference type="InterPro" id="IPR011990">
    <property type="entry name" value="TPR-like_helical_dom_sf"/>
</dbReference>
<evidence type="ECO:0008006" key="4">
    <source>
        <dbReference type="Google" id="ProtNLM"/>
    </source>
</evidence>
<name>A0ABQ5MIC8_9FLAO</name>
<evidence type="ECO:0000256" key="1">
    <source>
        <dbReference type="SAM" id="Phobius"/>
    </source>
</evidence>
<organism evidence="2 3">
    <name type="scientific">Neptunitalea lumnitzerae</name>
    <dbReference type="NCBI Taxonomy" id="2965509"/>
    <lineage>
        <taxon>Bacteria</taxon>
        <taxon>Pseudomonadati</taxon>
        <taxon>Bacteroidota</taxon>
        <taxon>Flavobacteriia</taxon>
        <taxon>Flavobacteriales</taxon>
        <taxon>Flavobacteriaceae</taxon>
        <taxon>Neptunitalea</taxon>
    </lineage>
</organism>
<keyword evidence="3" id="KW-1185">Reference proteome</keyword>
<protein>
    <recommendedName>
        <fullName evidence="4">Tetratricopeptide repeat protein</fullName>
    </recommendedName>
</protein>
<evidence type="ECO:0000313" key="2">
    <source>
        <dbReference type="EMBL" id="GLB49174.1"/>
    </source>
</evidence>
<keyword evidence="1" id="KW-0812">Transmembrane</keyword>
<dbReference type="Gene3D" id="1.25.40.10">
    <property type="entry name" value="Tetratricopeptide repeat domain"/>
    <property type="match status" value="1"/>
</dbReference>
<reference evidence="2" key="1">
    <citation type="submission" date="2022-07" db="EMBL/GenBank/DDBJ databases">
        <title>Taxonomy of Novel Oxalotrophic and Methylotrophic Bacteria.</title>
        <authorList>
            <person name="Sahin N."/>
            <person name="Tani A."/>
        </authorList>
    </citation>
    <scope>NUCLEOTIDE SEQUENCE</scope>
    <source>
        <strain evidence="2">Y10</strain>
    </source>
</reference>
<dbReference type="SMART" id="SM00028">
    <property type="entry name" value="TPR"/>
    <property type="match status" value="3"/>
</dbReference>
<dbReference type="InterPro" id="IPR019734">
    <property type="entry name" value="TPR_rpt"/>
</dbReference>
<dbReference type="EMBL" id="BRVO01000002">
    <property type="protein sequence ID" value="GLB49174.1"/>
    <property type="molecule type" value="Genomic_DNA"/>
</dbReference>
<accession>A0ABQ5MIC8</accession>
<keyword evidence="1" id="KW-1133">Transmembrane helix</keyword>
<gene>
    <name evidence="2" type="ORF">Y10_15420</name>
</gene>
<feature type="transmembrane region" description="Helical" evidence="1">
    <location>
        <begin position="411"/>
        <end position="430"/>
    </location>
</feature>
<evidence type="ECO:0000313" key="3">
    <source>
        <dbReference type="Proteomes" id="UP001143543"/>
    </source>
</evidence>
<dbReference type="SUPFAM" id="SSF48452">
    <property type="entry name" value="TPR-like"/>
    <property type="match status" value="1"/>
</dbReference>
<proteinExistence type="predicted"/>
<comment type="caution">
    <text evidence="2">The sequence shown here is derived from an EMBL/GenBank/DDBJ whole genome shotgun (WGS) entry which is preliminary data.</text>
</comment>